<dbReference type="SUPFAM" id="SSF49764">
    <property type="entry name" value="HSP20-like chaperones"/>
    <property type="match status" value="1"/>
</dbReference>
<dbReference type="PANTHER" id="PTHR11527">
    <property type="entry name" value="HEAT-SHOCK PROTEIN 20 FAMILY MEMBER"/>
    <property type="match status" value="1"/>
</dbReference>
<evidence type="ECO:0000256" key="1">
    <source>
        <dbReference type="PROSITE-ProRule" id="PRU00285"/>
    </source>
</evidence>
<protein>
    <submittedName>
        <fullName evidence="4">Hsp20/alpha crystallin family protein</fullName>
    </submittedName>
</protein>
<dbReference type="PROSITE" id="PS01031">
    <property type="entry name" value="SHSP"/>
    <property type="match status" value="1"/>
</dbReference>
<dbReference type="EMBL" id="CP116967">
    <property type="protein sequence ID" value="WNM56360.1"/>
    <property type="molecule type" value="Genomic_DNA"/>
</dbReference>
<reference evidence="4 5" key="1">
    <citation type="submission" date="2023-01" db="EMBL/GenBank/DDBJ databases">
        <title>Cultivation and genomic characterization of new, ubiquitous marine nitrite-oxidizing bacteria from the Nitrospirales.</title>
        <authorList>
            <person name="Mueller A.J."/>
            <person name="Daebeler A."/>
            <person name="Herbold C.W."/>
            <person name="Kirkegaard R.H."/>
            <person name="Daims H."/>
        </authorList>
    </citation>
    <scope>NUCLEOTIDE SEQUENCE [LARGE SCALE GENOMIC DNA]</scope>
    <source>
        <strain evidence="4 5">VA</strain>
    </source>
</reference>
<dbReference type="Gene3D" id="2.60.40.790">
    <property type="match status" value="1"/>
</dbReference>
<dbReference type="Proteomes" id="UP001302719">
    <property type="component" value="Chromosome"/>
</dbReference>
<keyword evidence="5" id="KW-1185">Reference proteome</keyword>
<dbReference type="InterPro" id="IPR002068">
    <property type="entry name" value="A-crystallin/Hsp20_dom"/>
</dbReference>
<evidence type="ECO:0000256" key="2">
    <source>
        <dbReference type="RuleBase" id="RU003616"/>
    </source>
</evidence>
<dbReference type="Pfam" id="PF00011">
    <property type="entry name" value="HSP20"/>
    <property type="match status" value="1"/>
</dbReference>
<dbReference type="CDD" id="cd06464">
    <property type="entry name" value="ACD_sHsps-like"/>
    <property type="match status" value="1"/>
</dbReference>
<name>A0AA96GAH2_9BACT</name>
<comment type="similarity">
    <text evidence="1 2">Belongs to the small heat shock protein (HSP20) family.</text>
</comment>
<feature type="domain" description="SHSP" evidence="3">
    <location>
        <begin position="66"/>
        <end position="178"/>
    </location>
</feature>
<dbReference type="AlphaFoldDB" id="A0AA96GAH2"/>
<evidence type="ECO:0000313" key="5">
    <source>
        <dbReference type="Proteomes" id="UP001302719"/>
    </source>
</evidence>
<dbReference type="RefSeq" id="WP_312639943.1">
    <property type="nucleotide sequence ID" value="NZ_CP116967.1"/>
</dbReference>
<evidence type="ECO:0000259" key="3">
    <source>
        <dbReference type="PROSITE" id="PS01031"/>
    </source>
</evidence>
<gene>
    <name evidence="4" type="ORF">PP769_10215</name>
</gene>
<accession>A0AA96GAH2</accession>
<dbReference type="KEGG" id="nall:PP769_10215"/>
<evidence type="ECO:0000313" key="4">
    <source>
        <dbReference type="EMBL" id="WNM56360.1"/>
    </source>
</evidence>
<proteinExistence type="inferred from homology"/>
<organism evidence="4 5">
    <name type="scientific">Candidatus Nitrospira allomarina</name>
    <dbReference type="NCBI Taxonomy" id="3020900"/>
    <lineage>
        <taxon>Bacteria</taxon>
        <taxon>Pseudomonadati</taxon>
        <taxon>Nitrospirota</taxon>
        <taxon>Nitrospiria</taxon>
        <taxon>Nitrospirales</taxon>
        <taxon>Nitrospiraceae</taxon>
        <taxon>Nitrospira</taxon>
    </lineage>
</organism>
<dbReference type="InterPro" id="IPR008978">
    <property type="entry name" value="HSP20-like_chaperone"/>
</dbReference>
<dbReference type="InterPro" id="IPR031107">
    <property type="entry name" value="Small_HSP"/>
</dbReference>
<sequence length="178" mass="20231">MELKNLLTPWNWFKKEEEQSQSARSQNVSRSTDHPLARFHRDLDQLFDNVFQGFPLSPGQRENGSSWGGFILPHVDISEDKKQYTITVEVPGVAEKDIQMTLADGTLMIQGEKRSEQEDKNKHYHRVERSYGSFQRMLSLPTDADENSVEAKFKNGVLTVTIAKDPGAKPAVRKIAIT</sequence>